<reference evidence="2" key="1">
    <citation type="submission" date="2021-04" db="EMBL/GenBank/DDBJ databases">
        <title>Genomic insights into ecological role and evolution of a novel Thermoplasmata order Candidatus Sysuiplasmatales.</title>
        <authorList>
            <person name="Yuan Y."/>
        </authorList>
    </citation>
    <scope>NUCLEOTIDE SEQUENCE</scope>
    <source>
        <strain evidence="3">TUT19-bin139</strain>
        <strain evidence="2">YP2-bin.285</strain>
    </source>
</reference>
<dbReference type="EMBL" id="JAGVSJ010000005">
    <property type="protein sequence ID" value="MBX8631522.1"/>
    <property type="molecule type" value="Genomic_DNA"/>
</dbReference>
<dbReference type="AlphaFoldDB" id="A0A8J7YIT9"/>
<dbReference type="InterPro" id="IPR002744">
    <property type="entry name" value="MIP18-like"/>
</dbReference>
<dbReference type="InterPro" id="IPR052339">
    <property type="entry name" value="Fe-S_Maturation_MIP18"/>
</dbReference>
<evidence type="ECO:0000259" key="1">
    <source>
        <dbReference type="Pfam" id="PF01883"/>
    </source>
</evidence>
<dbReference type="InterPro" id="IPR034904">
    <property type="entry name" value="FSCA_dom_sf"/>
</dbReference>
<comment type="caution">
    <text evidence="2">The sequence shown here is derived from an EMBL/GenBank/DDBJ whole genome shotgun (WGS) entry which is preliminary data.</text>
</comment>
<dbReference type="SUPFAM" id="SSF117916">
    <property type="entry name" value="Fe-S cluster assembly (FSCA) domain-like"/>
    <property type="match status" value="1"/>
</dbReference>
<dbReference type="Proteomes" id="UP000750197">
    <property type="component" value="Unassembled WGS sequence"/>
</dbReference>
<accession>A0A8J7YIT9</accession>
<gene>
    <name evidence="2" type="ORF">J9259_03240</name>
    <name evidence="3" type="ORF">KIY12_01725</name>
</gene>
<feature type="domain" description="MIP18 family-like" evidence="1">
    <location>
        <begin position="4"/>
        <end position="75"/>
    </location>
</feature>
<sequence>MPTEEEVLEVLKECYDPEIPINIVDLGLVYNVSIEDGKVSVTMTLTAPGCPVSGMLKEDVTSKLLSIEGVKEANVDIVWEPVWTPEKMSEDAKRQLGWMT</sequence>
<dbReference type="PANTHER" id="PTHR42831">
    <property type="entry name" value="FE-S PROTEIN MATURATION AUXILIARY FACTOR YITW"/>
    <property type="match status" value="1"/>
</dbReference>
<organism evidence="2 4">
    <name type="scientific">Candidatus Sysuiplasma superficiale</name>
    <dbReference type="NCBI Taxonomy" id="2823368"/>
    <lineage>
        <taxon>Archaea</taxon>
        <taxon>Methanobacteriati</taxon>
        <taxon>Thermoplasmatota</taxon>
        <taxon>Thermoplasmata</taxon>
        <taxon>Candidatus Sysuiplasmatales</taxon>
        <taxon>Candidatus Sysuiplasmataceae</taxon>
        <taxon>Candidatus Sysuiplasma</taxon>
    </lineage>
</organism>
<dbReference type="Gene3D" id="3.30.300.130">
    <property type="entry name" value="Fe-S cluster assembly (FSCA)"/>
    <property type="match status" value="1"/>
</dbReference>
<protein>
    <submittedName>
        <fullName evidence="2">DUF59 domain-containing protein</fullName>
    </submittedName>
</protein>
<dbReference type="Proteomes" id="UP000716004">
    <property type="component" value="Unassembled WGS sequence"/>
</dbReference>
<proteinExistence type="predicted"/>
<evidence type="ECO:0000313" key="3">
    <source>
        <dbReference type="EMBL" id="MBX8643437.1"/>
    </source>
</evidence>
<evidence type="ECO:0000313" key="2">
    <source>
        <dbReference type="EMBL" id="MBX8631522.1"/>
    </source>
</evidence>
<dbReference type="PANTHER" id="PTHR42831:SF1">
    <property type="entry name" value="FE-S PROTEIN MATURATION AUXILIARY FACTOR YITW"/>
    <property type="match status" value="1"/>
</dbReference>
<evidence type="ECO:0000313" key="4">
    <source>
        <dbReference type="Proteomes" id="UP000716004"/>
    </source>
</evidence>
<dbReference type="EMBL" id="JAHEAC010000007">
    <property type="protein sequence ID" value="MBX8643437.1"/>
    <property type="molecule type" value="Genomic_DNA"/>
</dbReference>
<name>A0A8J7YIT9_9ARCH</name>
<dbReference type="Pfam" id="PF01883">
    <property type="entry name" value="FeS_assembly_P"/>
    <property type="match status" value="1"/>
</dbReference>